<evidence type="ECO:0000256" key="1">
    <source>
        <dbReference type="SAM" id="Phobius"/>
    </source>
</evidence>
<evidence type="ECO:0000313" key="2">
    <source>
        <dbReference type="EMBL" id="KAK6496301.1"/>
    </source>
</evidence>
<proteinExistence type="predicted"/>
<keyword evidence="1" id="KW-0812">Transmembrane</keyword>
<name>A0AAV9VUR3_9PEZI</name>
<comment type="caution">
    <text evidence="2">The sequence shown here is derived from an EMBL/GenBank/DDBJ whole genome shotgun (WGS) entry which is preliminary data.</text>
</comment>
<accession>A0AAV9VUR3</accession>
<protein>
    <recommendedName>
        <fullName evidence="4">TLC domain-containing protein</fullName>
    </recommendedName>
</protein>
<dbReference type="AlphaFoldDB" id="A0AAV9VUR3"/>
<feature type="transmembrane region" description="Helical" evidence="1">
    <location>
        <begin position="170"/>
        <end position="192"/>
    </location>
</feature>
<feature type="transmembrane region" description="Helical" evidence="1">
    <location>
        <begin position="204"/>
        <end position="231"/>
    </location>
</feature>
<feature type="transmembrane region" description="Helical" evidence="1">
    <location>
        <begin position="71"/>
        <end position="94"/>
    </location>
</feature>
<keyword evidence="3" id="KW-1185">Reference proteome</keyword>
<evidence type="ECO:0000313" key="3">
    <source>
        <dbReference type="Proteomes" id="UP001370758"/>
    </source>
</evidence>
<keyword evidence="1" id="KW-1133">Transmembrane helix</keyword>
<dbReference type="EMBL" id="JAVHJL010000011">
    <property type="protein sequence ID" value="KAK6496301.1"/>
    <property type="molecule type" value="Genomic_DNA"/>
</dbReference>
<reference evidence="2 3" key="1">
    <citation type="submission" date="2023-08" db="EMBL/GenBank/DDBJ databases">
        <authorList>
            <person name="Palmer J.M."/>
        </authorList>
    </citation>
    <scope>NUCLEOTIDE SEQUENCE [LARGE SCALE GENOMIC DNA]</scope>
    <source>
        <strain evidence="2 3">TWF481</strain>
    </source>
</reference>
<gene>
    <name evidence="2" type="ORF">TWF481_002326</name>
</gene>
<feature type="transmembrane region" description="Helical" evidence="1">
    <location>
        <begin position="106"/>
        <end position="129"/>
    </location>
</feature>
<keyword evidence="1" id="KW-0472">Membrane</keyword>
<organism evidence="2 3">
    <name type="scientific">Arthrobotrys musiformis</name>
    <dbReference type="NCBI Taxonomy" id="47236"/>
    <lineage>
        <taxon>Eukaryota</taxon>
        <taxon>Fungi</taxon>
        <taxon>Dikarya</taxon>
        <taxon>Ascomycota</taxon>
        <taxon>Pezizomycotina</taxon>
        <taxon>Orbiliomycetes</taxon>
        <taxon>Orbiliales</taxon>
        <taxon>Orbiliaceae</taxon>
        <taxon>Arthrobotrys</taxon>
    </lineage>
</organism>
<sequence length="301" mass="34423">MGLSDFAIRHSPANNEAPISILTPYSNIILTTCLCTLFLIKHYILEPYLPHVYSHMWEPAPEAIKRSLVTLYLAVLIRVAMVAIGLYPVIALIFGSSRLSDPVDIFGGRVTMGDCIAISMNILPSFYLFEIIHRSRLSIVTWMHHVGSIFAAQSTLTLVTHGAAGARYQFLVITVWGFFDVIMEIAPIFALIRLRVVRGDHDHLCFVFKITAAWVFILNNIQSMLVAYLLWVIWDDWVLVFKIVTPLAYVLFTTTQWQQAYLYVQLMRKELNQKLRKIALKEVEGHPLTPEEEKEKEKKSN</sequence>
<feature type="transmembrane region" description="Helical" evidence="1">
    <location>
        <begin position="141"/>
        <end position="164"/>
    </location>
</feature>
<evidence type="ECO:0008006" key="4">
    <source>
        <dbReference type="Google" id="ProtNLM"/>
    </source>
</evidence>
<feature type="transmembrane region" description="Helical" evidence="1">
    <location>
        <begin position="243"/>
        <end position="264"/>
    </location>
</feature>
<dbReference type="Proteomes" id="UP001370758">
    <property type="component" value="Unassembled WGS sequence"/>
</dbReference>